<evidence type="ECO:0000256" key="1">
    <source>
        <dbReference type="PROSITE-ProRule" id="PRU00169"/>
    </source>
</evidence>
<evidence type="ECO:0000313" key="4">
    <source>
        <dbReference type="Proteomes" id="UP000634134"/>
    </source>
</evidence>
<dbReference type="PANTHER" id="PTHR44520:SF2">
    <property type="entry name" value="RESPONSE REGULATOR RCP1"/>
    <property type="match status" value="1"/>
</dbReference>
<dbReference type="InterPro" id="IPR011006">
    <property type="entry name" value="CheY-like_superfamily"/>
</dbReference>
<proteinExistence type="predicted"/>
<reference evidence="4" key="1">
    <citation type="submission" date="2023-07" db="EMBL/GenBank/DDBJ databases">
        <title>Dyadobacter sp. nov 'subterranea' isolated from contaminted grondwater.</title>
        <authorList>
            <person name="Szabo I."/>
            <person name="Al-Omari J."/>
            <person name="Szerdahelyi S.G."/>
            <person name="Rado J."/>
        </authorList>
    </citation>
    <scope>NUCLEOTIDE SEQUENCE [LARGE SCALE GENOMIC DNA]</scope>
    <source>
        <strain evidence="4">UP-52</strain>
    </source>
</reference>
<comment type="caution">
    <text evidence="3">The sequence shown here is derived from an EMBL/GenBank/DDBJ whole genome shotgun (WGS) entry which is preliminary data.</text>
</comment>
<feature type="modified residue" description="4-aspartylphosphate" evidence="1">
    <location>
        <position position="59"/>
    </location>
</feature>
<feature type="domain" description="Response regulatory" evidence="2">
    <location>
        <begin position="5"/>
        <end position="126"/>
    </location>
</feature>
<protein>
    <submittedName>
        <fullName evidence="3">Response regulator</fullName>
    </submittedName>
</protein>
<dbReference type="Pfam" id="PF00072">
    <property type="entry name" value="Response_reg"/>
    <property type="match status" value="1"/>
</dbReference>
<keyword evidence="4" id="KW-1185">Reference proteome</keyword>
<keyword evidence="1" id="KW-0597">Phosphoprotein</keyword>
<dbReference type="InterPro" id="IPR001789">
    <property type="entry name" value="Sig_transdc_resp-reg_receiver"/>
</dbReference>
<dbReference type="SUPFAM" id="SSF52172">
    <property type="entry name" value="CheY-like"/>
    <property type="match status" value="1"/>
</dbReference>
<organism evidence="3 4">
    <name type="scientific">Dyadobacter subterraneus</name>
    <dbReference type="NCBI Taxonomy" id="2773304"/>
    <lineage>
        <taxon>Bacteria</taxon>
        <taxon>Pseudomonadati</taxon>
        <taxon>Bacteroidota</taxon>
        <taxon>Cytophagia</taxon>
        <taxon>Cytophagales</taxon>
        <taxon>Spirosomataceae</taxon>
        <taxon>Dyadobacter</taxon>
    </lineage>
</organism>
<dbReference type="Proteomes" id="UP000634134">
    <property type="component" value="Unassembled WGS sequence"/>
</dbReference>
<evidence type="ECO:0000313" key="3">
    <source>
        <dbReference type="EMBL" id="MBE9463515.1"/>
    </source>
</evidence>
<dbReference type="PROSITE" id="PS50110">
    <property type="entry name" value="RESPONSE_REGULATORY"/>
    <property type="match status" value="1"/>
</dbReference>
<name>A0ABR9WDG0_9BACT</name>
<dbReference type="SMART" id="SM00448">
    <property type="entry name" value="REC"/>
    <property type="match status" value="1"/>
</dbReference>
<gene>
    <name evidence="3" type="ORF">IEE83_16630</name>
</gene>
<dbReference type="RefSeq" id="WP_194121642.1">
    <property type="nucleotide sequence ID" value="NZ_JACYGY010000001.1"/>
</dbReference>
<evidence type="ECO:0000259" key="2">
    <source>
        <dbReference type="PROSITE" id="PS50110"/>
    </source>
</evidence>
<dbReference type="InterPro" id="IPR052893">
    <property type="entry name" value="TCS_response_regulator"/>
</dbReference>
<dbReference type="PANTHER" id="PTHR44520">
    <property type="entry name" value="RESPONSE REGULATOR RCP1-RELATED"/>
    <property type="match status" value="1"/>
</dbReference>
<accession>A0ABR9WDG0</accession>
<dbReference type="EMBL" id="JACYGY010000001">
    <property type="protein sequence ID" value="MBE9463515.1"/>
    <property type="molecule type" value="Genomic_DNA"/>
</dbReference>
<dbReference type="Gene3D" id="3.40.50.2300">
    <property type="match status" value="1"/>
</dbReference>
<sequence>MNSKTIYLADDDPDDRYLICDAIKQIDPGIRIVEAENGSDLLFSIQEKQLSSFDLIVLDMNMPRMNGLETLIAIRSNPFYETVPTIMISTSADPRLVESAFREGIDDFITKPTSFDEFMNLAHQLVSRFKI</sequence>